<feature type="chain" id="PRO_5019504689" description="SH3 domain-containing protein" evidence="2">
    <location>
        <begin position="26"/>
        <end position="273"/>
    </location>
</feature>
<reference evidence="3 4" key="1">
    <citation type="submission" date="2019-01" db="EMBL/GenBank/DDBJ databases">
        <title>A draft genome assembly of the solar-powered sea slug Elysia chlorotica.</title>
        <authorList>
            <person name="Cai H."/>
            <person name="Li Q."/>
            <person name="Fang X."/>
            <person name="Li J."/>
            <person name="Curtis N.E."/>
            <person name="Altenburger A."/>
            <person name="Shibata T."/>
            <person name="Feng M."/>
            <person name="Maeda T."/>
            <person name="Schwartz J.A."/>
            <person name="Shigenobu S."/>
            <person name="Lundholm N."/>
            <person name="Nishiyama T."/>
            <person name="Yang H."/>
            <person name="Hasebe M."/>
            <person name="Li S."/>
            <person name="Pierce S.K."/>
            <person name="Wang J."/>
        </authorList>
    </citation>
    <scope>NUCLEOTIDE SEQUENCE [LARGE SCALE GENOMIC DNA]</scope>
    <source>
        <strain evidence="3">EC2010</strain>
        <tissue evidence="3">Whole organism of an adult</tissue>
    </source>
</reference>
<keyword evidence="4" id="KW-1185">Reference proteome</keyword>
<proteinExistence type="predicted"/>
<feature type="signal peptide" evidence="2">
    <location>
        <begin position="1"/>
        <end position="25"/>
    </location>
</feature>
<dbReference type="OrthoDB" id="6191062at2759"/>
<organism evidence="3 4">
    <name type="scientific">Elysia chlorotica</name>
    <name type="common">Eastern emerald elysia</name>
    <name type="synonym">Sea slug</name>
    <dbReference type="NCBI Taxonomy" id="188477"/>
    <lineage>
        <taxon>Eukaryota</taxon>
        <taxon>Metazoa</taxon>
        <taxon>Spiralia</taxon>
        <taxon>Lophotrochozoa</taxon>
        <taxon>Mollusca</taxon>
        <taxon>Gastropoda</taxon>
        <taxon>Heterobranchia</taxon>
        <taxon>Euthyneura</taxon>
        <taxon>Panpulmonata</taxon>
        <taxon>Sacoglossa</taxon>
        <taxon>Placobranchoidea</taxon>
        <taxon>Plakobranchidae</taxon>
        <taxon>Elysia</taxon>
    </lineage>
</organism>
<evidence type="ECO:0000256" key="2">
    <source>
        <dbReference type="SAM" id="SignalP"/>
    </source>
</evidence>
<evidence type="ECO:0000256" key="1">
    <source>
        <dbReference type="SAM" id="MobiDB-lite"/>
    </source>
</evidence>
<comment type="caution">
    <text evidence="3">The sequence shown here is derived from an EMBL/GenBank/DDBJ whole genome shotgun (WGS) entry which is preliminary data.</text>
</comment>
<feature type="compositionally biased region" description="Basic and acidic residues" evidence="1">
    <location>
        <begin position="39"/>
        <end position="97"/>
    </location>
</feature>
<name>A0A433TCL3_ELYCH</name>
<evidence type="ECO:0008006" key="5">
    <source>
        <dbReference type="Google" id="ProtNLM"/>
    </source>
</evidence>
<protein>
    <recommendedName>
        <fullName evidence="5">SH3 domain-containing protein</fullName>
    </recommendedName>
</protein>
<sequence>MMGFSTRSLAVLLVVALVGLSLTEARKGRGGGGGRGARHGSEEDSDSKGSSERGPGRHEQGSSGSDEERSSGSSSESHEQRGSRGHEQRGHGGEGHRQRGHGGESQGHKGPEGPGGSSEMSEIEIPDGELYAWNQTLSTGDVVVERVFVPENKSLMVVSSRGNQEAGFVPARTLYDFSGPRAGTQNATAYGQENLDGTSEKLPLDATAALYEAKPELKRFCGLGGVVIAAPLGDLPAFEGETRNITVLTYDSEVTLTVPVGIQGRHGRGHPRS</sequence>
<evidence type="ECO:0000313" key="4">
    <source>
        <dbReference type="Proteomes" id="UP000271974"/>
    </source>
</evidence>
<dbReference type="EMBL" id="RQTK01000467">
    <property type="protein sequence ID" value="RUS79164.1"/>
    <property type="molecule type" value="Genomic_DNA"/>
</dbReference>
<gene>
    <name evidence="3" type="ORF">EGW08_013072</name>
</gene>
<feature type="region of interest" description="Disordered" evidence="1">
    <location>
        <begin position="25"/>
        <end position="122"/>
    </location>
</feature>
<keyword evidence="2" id="KW-0732">Signal</keyword>
<dbReference type="AlphaFoldDB" id="A0A433TCL3"/>
<evidence type="ECO:0000313" key="3">
    <source>
        <dbReference type="EMBL" id="RUS79164.1"/>
    </source>
</evidence>
<accession>A0A433TCL3</accession>
<dbReference type="Proteomes" id="UP000271974">
    <property type="component" value="Unassembled WGS sequence"/>
</dbReference>